<dbReference type="PROSITE" id="PS50801">
    <property type="entry name" value="STAS"/>
    <property type="match status" value="1"/>
</dbReference>
<dbReference type="EMBL" id="PFNG01000084">
    <property type="protein sequence ID" value="PIZ40675.1"/>
    <property type="molecule type" value="Genomic_DNA"/>
</dbReference>
<dbReference type="RefSeq" id="WP_286679311.1">
    <property type="nucleotide sequence ID" value="NZ_MNXI01000143.1"/>
</dbReference>
<feature type="domain" description="STAS" evidence="1">
    <location>
        <begin position="10"/>
        <end position="119"/>
    </location>
</feature>
<evidence type="ECO:0000313" key="3">
    <source>
        <dbReference type="Proteomes" id="UP000230956"/>
    </source>
</evidence>
<gene>
    <name evidence="2" type="ORF">COY37_03410</name>
</gene>
<evidence type="ECO:0000259" key="1">
    <source>
        <dbReference type="PROSITE" id="PS50801"/>
    </source>
</evidence>
<organism evidence="2 3">
    <name type="scientific">Candidatus Aquicultor secundus</name>
    <dbReference type="NCBI Taxonomy" id="1973895"/>
    <lineage>
        <taxon>Bacteria</taxon>
        <taxon>Bacillati</taxon>
        <taxon>Actinomycetota</taxon>
        <taxon>Candidatus Aquicultoria</taxon>
        <taxon>Candidatus Aquicultorales</taxon>
        <taxon>Candidatus Aquicultoraceae</taxon>
        <taxon>Candidatus Aquicultor</taxon>
    </lineage>
</organism>
<proteinExistence type="predicted"/>
<dbReference type="InterPro" id="IPR036513">
    <property type="entry name" value="STAS_dom_sf"/>
</dbReference>
<dbReference type="Proteomes" id="UP000230956">
    <property type="component" value="Unassembled WGS sequence"/>
</dbReference>
<name>A0A2M7T975_9ACTN</name>
<dbReference type="InterPro" id="IPR002645">
    <property type="entry name" value="STAS_dom"/>
</dbReference>
<dbReference type="SUPFAM" id="SSF52091">
    <property type="entry name" value="SpoIIaa-like"/>
    <property type="match status" value="1"/>
</dbReference>
<dbReference type="GO" id="GO:0043856">
    <property type="term" value="F:anti-sigma factor antagonist activity"/>
    <property type="evidence" value="ECO:0007669"/>
    <property type="project" value="TreeGrafter"/>
</dbReference>
<sequence length="125" mass="13505">MSNSEEQFQLRISIRSTDGIPHIVLAGECDAFTASFAHAAISSLISEGYRGIIVDISRLNFMDVAGFHALDDCCRQITESGGKLLLVNPGEYVEAIYDILREKESCVIVKSVDEAMALLAPPTGA</sequence>
<dbReference type="CDD" id="cd07043">
    <property type="entry name" value="STAS_anti-anti-sigma_factors"/>
    <property type="match status" value="1"/>
</dbReference>
<dbReference type="Pfam" id="PF01740">
    <property type="entry name" value="STAS"/>
    <property type="match status" value="1"/>
</dbReference>
<protein>
    <recommendedName>
        <fullName evidence="1">STAS domain-containing protein</fullName>
    </recommendedName>
</protein>
<reference evidence="3" key="1">
    <citation type="submission" date="2017-09" db="EMBL/GenBank/DDBJ databases">
        <title>Depth-based differentiation of microbial function through sediment-hosted aquifers and enrichment of novel symbionts in the deep terrestrial subsurface.</title>
        <authorList>
            <person name="Probst A.J."/>
            <person name="Ladd B."/>
            <person name="Jarett J.K."/>
            <person name="Geller-Mcgrath D.E."/>
            <person name="Sieber C.M.K."/>
            <person name="Emerson J.B."/>
            <person name="Anantharaman K."/>
            <person name="Thomas B.C."/>
            <person name="Malmstrom R."/>
            <person name="Stieglmeier M."/>
            <person name="Klingl A."/>
            <person name="Woyke T."/>
            <person name="Ryan C.M."/>
            <person name="Banfield J.F."/>
        </authorList>
    </citation>
    <scope>NUCLEOTIDE SEQUENCE [LARGE SCALE GENOMIC DNA]</scope>
</reference>
<dbReference type="PANTHER" id="PTHR33495">
    <property type="entry name" value="ANTI-SIGMA FACTOR ANTAGONIST TM_1081-RELATED-RELATED"/>
    <property type="match status" value="1"/>
</dbReference>
<evidence type="ECO:0000313" key="2">
    <source>
        <dbReference type="EMBL" id="PIZ40675.1"/>
    </source>
</evidence>
<accession>A0A2M7T975</accession>
<dbReference type="AlphaFoldDB" id="A0A2M7T975"/>
<comment type="caution">
    <text evidence="2">The sequence shown here is derived from an EMBL/GenBank/DDBJ whole genome shotgun (WGS) entry which is preliminary data.</text>
</comment>
<dbReference type="Gene3D" id="3.30.750.24">
    <property type="entry name" value="STAS domain"/>
    <property type="match status" value="1"/>
</dbReference>